<feature type="domain" description="AB hydrolase-1" evidence="1">
    <location>
        <begin position="9"/>
        <end position="218"/>
    </location>
</feature>
<dbReference type="PANTHER" id="PTHR37017:SF11">
    <property type="entry name" value="ESTERASE_LIPASE_THIOESTERASE DOMAIN-CONTAINING PROTEIN"/>
    <property type="match status" value="1"/>
</dbReference>
<dbReference type="Proteomes" id="UP001521150">
    <property type="component" value="Unassembled WGS sequence"/>
</dbReference>
<name>A0ABS8Z7I2_9PSEU</name>
<keyword evidence="2" id="KW-0378">Hydrolase</keyword>
<keyword evidence="3" id="KW-1185">Reference proteome</keyword>
<dbReference type="Pfam" id="PF12697">
    <property type="entry name" value="Abhydrolase_6"/>
    <property type="match status" value="1"/>
</dbReference>
<sequence length="229" mass="24213">MTDDAKPTVLLIHGAWHGSWCWDTVVSLLNDRQVVTVDLKSVDDASVGLAADAQVVRDAAAAIDGPVVAVAHSFGGIVATEGLAGLSNVKHILYVAAFVLDVGESLLQAAGGVPLEWWLVRDDGLVDPDTPAEIFFNDLPAAQAQEAIAQLRPQSYAAFKDPLSVAAWRDTPSTYLVATADNAIPAVVQRQMAQRCGTVHEVDSSHSPFLSQPQVVADLIRTAGLDAAR</sequence>
<accession>A0ABS8Z7I2</accession>
<evidence type="ECO:0000259" key="1">
    <source>
        <dbReference type="Pfam" id="PF12697"/>
    </source>
</evidence>
<dbReference type="InterPro" id="IPR052897">
    <property type="entry name" value="Sec-Metab_Biosynth_Hydrolase"/>
</dbReference>
<gene>
    <name evidence="2" type="ORF">LWC34_09315</name>
</gene>
<dbReference type="Gene3D" id="3.40.50.1820">
    <property type="entry name" value="alpha/beta hydrolase"/>
    <property type="match status" value="1"/>
</dbReference>
<dbReference type="SUPFAM" id="SSF53474">
    <property type="entry name" value="alpha/beta-Hydrolases"/>
    <property type="match status" value="1"/>
</dbReference>
<proteinExistence type="predicted"/>
<evidence type="ECO:0000313" key="2">
    <source>
        <dbReference type="EMBL" id="MCE7003024.1"/>
    </source>
</evidence>
<evidence type="ECO:0000313" key="3">
    <source>
        <dbReference type="Proteomes" id="UP001521150"/>
    </source>
</evidence>
<dbReference type="GO" id="GO:0016787">
    <property type="term" value="F:hydrolase activity"/>
    <property type="evidence" value="ECO:0007669"/>
    <property type="project" value="UniProtKB-KW"/>
</dbReference>
<comment type="caution">
    <text evidence="2">The sequence shown here is derived from an EMBL/GenBank/DDBJ whole genome shotgun (WGS) entry which is preliminary data.</text>
</comment>
<dbReference type="PANTHER" id="PTHR37017">
    <property type="entry name" value="AB HYDROLASE-1 DOMAIN-CONTAINING PROTEIN-RELATED"/>
    <property type="match status" value="1"/>
</dbReference>
<organism evidence="2 3">
    <name type="scientific">Kibdelosporangium philippinense</name>
    <dbReference type="NCBI Taxonomy" id="211113"/>
    <lineage>
        <taxon>Bacteria</taxon>
        <taxon>Bacillati</taxon>
        <taxon>Actinomycetota</taxon>
        <taxon>Actinomycetes</taxon>
        <taxon>Pseudonocardiales</taxon>
        <taxon>Pseudonocardiaceae</taxon>
        <taxon>Kibdelosporangium</taxon>
    </lineage>
</organism>
<reference evidence="2 3" key="1">
    <citation type="submission" date="2021-12" db="EMBL/GenBank/DDBJ databases">
        <title>Genome sequence of Kibdelosporangium philippinense ATCC 49844.</title>
        <authorList>
            <person name="Fedorov E.A."/>
            <person name="Omeragic M."/>
            <person name="Shalygina K.F."/>
            <person name="Maclea K.S."/>
        </authorList>
    </citation>
    <scope>NUCLEOTIDE SEQUENCE [LARGE SCALE GENOMIC DNA]</scope>
    <source>
        <strain evidence="2 3">ATCC 49844</strain>
    </source>
</reference>
<dbReference type="InterPro" id="IPR000073">
    <property type="entry name" value="AB_hydrolase_1"/>
</dbReference>
<protein>
    <submittedName>
        <fullName evidence="2">Alpha/beta hydrolase</fullName>
    </submittedName>
</protein>
<dbReference type="InterPro" id="IPR029058">
    <property type="entry name" value="AB_hydrolase_fold"/>
</dbReference>
<dbReference type="EMBL" id="JAJVCN010000001">
    <property type="protein sequence ID" value="MCE7003024.1"/>
    <property type="molecule type" value="Genomic_DNA"/>
</dbReference>
<dbReference type="RefSeq" id="WP_233724589.1">
    <property type="nucleotide sequence ID" value="NZ_JAJVCN010000001.1"/>
</dbReference>